<dbReference type="EMBL" id="JADMCD010000020">
    <property type="protein sequence ID" value="MBF8643685.1"/>
    <property type="molecule type" value="Genomic_DNA"/>
</dbReference>
<reference evidence="2 6" key="3">
    <citation type="submission" date="2020-11" db="EMBL/GenBank/DDBJ databases">
        <title>Enhanced detection system for hospital associated transmission using whole genome sequencing surveillance.</title>
        <authorList>
            <person name="Harrison L.H."/>
            <person name="Van Tyne D."/>
            <person name="Marsh J.W."/>
            <person name="Griffith M.P."/>
            <person name="Snyder D.J."/>
            <person name="Cooper V.S."/>
            <person name="Mustapha M."/>
        </authorList>
    </citation>
    <scope>NUCLEOTIDE SEQUENCE [LARGE SCALE GENOMIC DNA]</scope>
    <source>
        <strain evidence="2 6">PSB00013</strain>
    </source>
</reference>
<evidence type="ECO:0000313" key="2">
    <source>
        <dbReference type="EMBL" id="MBH3441581.1"/>
    </source>
</evidence>
<reference evidence="1 5" key="2">
    <citation type="submission" date="2020-10" db="EMBL/GenBank/DDBJ databases">
        <title>Genome sequences of Pseudomonas isolates.</title>
        <authorList>
            <person name="Wessels L."/>
            <person name="Reich F."/>
            <person name="Hammerl J."/>
        </authorList>
    </citation>
    <scope>NUCLEOTIDE SEQUENCE [LARGE SCALE GENOMIC DNA]</scope>
    <source>
        <strain evidence="1 5">20-MO00624-0</strain>
    </source>
</reference>
<dbReference type="EMBL" id="UAUF01000015">
    <property type="protein sequence ID" value="SPZ16566.1"/>
    <property type="molecule type" value="Genomic_DNA"/>
</dbReference>
<evidence type="ECO:0000313" key="1">
    <source>
        <dbReference type="EMBL" id="MBF8643685.1"/>
    </source>
</evidence>
<dbReference type="RefSeq" id="WP_010798829.1">
    <property type="nucleotide sequence ID" value="NZ_CP044085.1"/>
</dbReference>
<sequence>MDVTQFDTLIQLLETLPLHNLTEAQLDRLHAAADVCFCEVEEEWDKRESTTVVA</sequence>
<reference evidence="3 4" key="1">
    <citation type="submission" date="2018-06" db="EMBL/GenBank/DDBJ databases">
        <authorList>
            <consortium name="Pathogen Informatics"/>
            <person name="Doyle S."/>
        </authorList>
    </citation>
    <scope>NUCLEOTIDE SEQUENCE [LARGE SCALE GENOMIC DNA]</scope>
    <source>
        <strain evidence="3 4">NCTC11842</strain>
    </source>
</reference>
<dbReference type="Proteomes" id="UP000250443">
    <property type="component" value="Unassembled WGS sequence"/>
</dbReference>
<dbReference type="EMBL" id="JADTXM010000023">
    <property type="protein sequence ID" value="MBH3441581.1"/>
    <property type="molecule type" value="Genomic_DNA"/>
</dbReference>
<name>A0A2X2DGF7_PSELU</name>
<evidence type="ECO:0000313" key="3">
    <source>
        <dbReference type="EMBL" id="SPZ16566.1"/>
    </source>
</evidence>
<gene>
    <name evidence="2" type="ORF">I5Q09_23130</name>
    <name evidence="1" type="ORF">IRZ65_23785</name>
    <name evidence="3" type="ORF">NCTC11842_05599</name>
</gene>
<evidence type="ECO:0000313" key="5">
    <source>
        <dbReference type="Proteomes" id="UP000626180"/>
    </source>
</evidence>
<dbReference type="Proteomes" id="UP000638986">
    <property type="component" value="Unassembled WGS sequence"/>
</dbReference>
<evidence type="ECO:0000313" key="6">
    <source>
        <dbReference type="Proteomes" id="UP000638986"/>
    </source>
</evidence>
<keyword evidence="5" id="KW-1185">Reference proteome</keyword>
<accession>A0A2X2DGF7</accession>
<protein>
    <submittedName>
        <fullName evidence="3">Uncharacterized protein</fullName>
    </submittedName>
</protein>
<dbReference type="AlphaFoldDB" id="A0A2X2DGF7"/>
<organism evidence="3 4">
    <name type="scientific">Pseudomonas luteola</name>
    <dbReference type="NCBI Taxonomy" id="47886"/>
    <lineage>
        <taxon>Bacteria</taxon>
        <taxon>Pseudomonadati</taxon>
        <taxon>Pseudomonadota</taxon>
        <taxon>Gammaproteobacteria</taxon>
        <taxon>Pseudomonadales</taxon>
        <taxon>Pseudomonadaceae</taxon>
        <taxon>Pseudomonas</taxon>
    </lineage>
</organism>
<dbReference type="Proteomes" id="UP000626180">
    <property type="component" value="Unassembled WGS sequence"/>
</dbReference>
<evidence type="ECO:0000313" key="4">
    <source>
        <dbReference type="Proteomes" id="UP000250443"/>
    </source>
</evidence>
<proteinExistence type="predicted"/>
<dbReference type="GeneID" id="300269999"/>